<evidence type="ECO:0000256" key="3">
    <source>
        <dbReference type="ARBA" id="ARBA00022989"/>
    </source>
</evidence>
<dbReference type="Gene3D" id="2.40.50.140">
    <property type="entry name" value="Nucleic acid-binding proteins"/>
    <property type="match status" value="1"/>
</dbReference>
<dbReference type="InterPro" id="IPR052165">
    <property type="entry name" value="Membrane_assoc_protease"/>
</dbReference>
<dbReference type="RefSeq" id="WP_132084992.1">
    <property type="nucleotide sequence ID" value="NZ_JADNAH010000033.1"/>
</dbReference>
<dbReference type="PANTHER" id="PTHR33507">
    <property type="entry name" value="INNER MEMBRANE PROTEIN YBBJ"/>
    <property type="match status" value="1"/>
</dbReference>
<dbReference type="SUPFAM" id="SSF141322">
    <property type="entry name" value="NfeD domain-like"/>
    <property type="match status" value="1"/>
</dbReference>
<evidence type="ECO:0000256" key="2">
    <source>
        <dbReference type="ARBA" id="ARBA00022692"/>
    </source>
</evidence>
<evidence type="ECO:0000313" key="8">
    <source>
        <dbReference type="Proteomes" id="UP000294682"/>
    </source>
</evidence>
<evidence type="ECO:0000256" key="5">
    <source>
        <dbReference type="SAM" id="Phobius"/>
    </source>
</evidence>
<dbReference type="InterPro" id="IPR012340">
    <property type="entry name" value="NA-bd_OB-fold"/>
</dbReference>
<keyword evidence="8" id="KW-1185">Reference proteome</keyword>
<evidence type="ECO:0000259" key="6">
    <source>
        <dbReference type="Pfam" id="PF01957"/>
    </source>
</evidence>
<dbReference type="Proteomes" id="UP000294682">
    <property type="component" value="Unassembled WGS sequence"/>
</dbReference>
<dbReference type="EMBL" id="SLUK01000010">
    <property type="protein sequence ID" value="TCL42474.1"/>
    <property type="molecule type" value="Genomic_DNA"/>
</dbReference>
<keyword evidence="3 5" id="KW-1133">Transmembrane helix</keyword>
<evidence type="ECO:0000256" key="1">
    <source>
        <dbReference type="ARBA" id="ARBA00004141"/>
    </source>
</evidence>
<dbReference type="GO" id="GO:0006508">
    <property type="term" value="P:proteolysis"/>
    <property type="evidence" value="ECO:0007669"/>
    <property type="project" value="UniProtKB-KW"/>
</dbReference>
<dbReference type="InterPro" id="IPR002810">
    <property type="entry name" value="NfeD-like_C"/>
</dbReference>
<comment type="caution">
    <text evidence="7">The sequence shown here is derived from an EMBL/GenBank/DDBJ whole genome shotgun (WGS) entry which is preliminary data.</text>
</comment>
<dbReference type="AlphaFoldDB" id="A0A9X8UHT4"/>
<feature type="transmembrane region" description="Helical" evidence="5">
    <location>
        <begin position="28"/>
        <end position="45"/>
    </location>
</feature>
<keyword evidence="7" id="KW-0645">Protease</keyword>
<name>A0A9X8UHT4_9FIRM</name>
<accession>A0A9X8UHT4</accession>
<evidence type="ECO:0000256" key="4">
    <source>
        <dbReference type="ARBA" id="ARBA00023136"/>
    </source>
</evidence>
<keyword evidence="2 5" id="KW-0812">Transmembrane</keyword>
<dbReference type="GO" id="GO:0008233">
    <property type="term" value="F:peptidase activity"/>
    <property type="evidence" value="ECO:0007669"/>
    <property type="project" value="UniProtKB-KW"/>
</dbReference>
<gene>
    <name evidence="7" type="ORF">EDD78_110100</name>
</gene>
<comment type="subcellular location">
    <subcellularLocation>
        <location evidence="1">Membrane</location>
        <topology evidence="1">Multi-pass membrane protein</topology>
    </subcellularLocation>
</comment>
<keyword evidence="4 5" id="KW-0472">Membrane</keyword>
<feature type="transmembrane region" description="Helical" evidence="5">
    <location>
        <begin position="6"/>
        <end position="21"/>
    </location>
</feature>
<proteinExistence type="predicted"/>
<sequence>MNPNVLYPVLWLVLAVILAIAEAATVQLVSIWFALGAAITALLSLTGLPPAIQFACFVLISCVALLLSRPLAHRLLGAKKQKTNADAVVGMEGIVTEPIDNLHEQGRVLVNGLSWSARSAGGEAIEKDQTVRVEKIDGVKLIVRKLSV</sequence>
<dbReference type="PANTHER" id="PTHR33507:SF3">
    <property type="entry name" value="INNER MEMBRANE PROTEIN YBBJ"/>
    <property type="match status" value="1"/>
</dbReference>
<dbReference type="Pfam" id="PF01957">
    <property type="entry name" value="NfeD"/>
    <property type="match status" value="1"/>
</dbReference>
<keyword evidence="7" id="KW-0378">Hydrolase</keyword>
<organism evidence="7 8">
    <name type="scientific">Harryflintia acetispora</name>
    <dbReference type="NCBI Taxonomy" id="1849041"/>
    <lineage>
        <taxon>Bacteria</taxon>
        <taxon>Bacillati</taxon>
        <taxon>Bacillota</taxon>
        <taxon>Clostridia</taxon>
        <taxon>Eubacteriales</taxon>
        <taxon>Oscillospiraceae</taxon>
        <taxon>Harryflintia</taxon>
    </lineage>
</organism>
<evidence type="ECO:0000313" key="7">
    <source>
        <dbReference type="EMBL" id="TCL42474.1"/>
    </source>
</evidence>
<feature type="domain" description="NfeD-like C-terminal" evidence="6">
    <location>
        <begin position="85"/>
        <end position="145"/>
    </location>
</feature>
<feature type="transmembrane region" description="Helical" evidence="5">
    <location>
        <begin position="51"/>
        <end position="72"/>
    </location>
</feature>
<protein>
    <submittedName>
        <fullName evidence="7">Membrane protein implicated in regulation of membrane protease activity</fullName>
    </submittedName>
</protein>
<reference evidence="7 8" key="1">
    <citation type="submission" date="2019-03" db="EMBL/GenBank/DDBJ databases">
        <title>Genomic Encyclopedia of Type Strains, Phase IV (KMG-IV): sequencing the most valuable type-strain genomes for metagenomic binning, comparative biology and taxonomic classification.</title>
        <authorList>
            <person name="Goeker M."/>
        </authorList>
    </citation>
    <scope>NUCLEOTIDE SEQUENCE [LARGE SCALE GENOMIC DNA]</scope>
    <source>
        <strain evidence="7 8">DSM 100433</strain>
    </source>
</reference>
<dbReference type="GO" id="GO:0005886">
    <property type="term" value="C:plasma membrane"/>
    <property type="evidence" value="ECO:0007669"/>
    <property type="project" value="TreeGrafter"/>
</dbReference>